<dbReference type="Proteomes" id="UP001360953">
    <property type="component" value="Unassembled WGS sequence"/>
</dbReference>
<accession>A0ABR1LW82</accession>
<sequence length="205" mass="23653">MFGGQKNLIWYLSGLLRLICFDSNDLKTLRQHGSLHLQASLEELQVQQGRRLLRFLQLQLQQQCGAGRKDARASTHQQAISPRVQRHHRTWPVSDTPQEEARWPQNPHHRSPICRRFGTRNAPRRIAAKRGAPARRTAPLTARNPQSRRRQQQPRLAAHRQSHRVHPLARHAVPDVQLNPLRHVARRQQPSASAHQAPRAAERPH</sequence>
<name>A0ABR1LW82_9PEZI</name>
<organism evidence="2 3">
    <name type="scientific">Phyllosticta citribraziliensis</name>
    <dbReference type="NCBI Taxonomy" id="989973"/>
    <lineage>
        <taxon>Eukaryota</taxon>
        <taxon>Fungi</taxon>
        <taxon>Dikarya</taxon>
        <taxon>Ascomycota</taxon>
        <taxon>Pezizomycotina</taxon>
        <taxon>Dothideomycetes</taxon>
        <taxon>Dothideomycetes incertae sedis</taxon>
        <taxon>Botryosphaeriales</taxon>
        <taxon>Phyllostictaceae</taxon>
        <taxon>Phyllosticta</taxon>
    </lineage>
</organism>
<comment type="caution">
    <text evidence="2">The sequence shown here is derived from an EMBL/GenBank/DDBJ whole genome shotgun (WGS) entry which is preliminary data.</text>
</comment>
<feature type="compositionally biased region" description="Basic residues" evidence="1">
    <location>
        <begin position="146"/>
        <end position="169"/>
    </location>
</feature>
<evidence type="ECO:0000256" key="1">
    <source>
        <dbReference type="SAM" id="MobiDB-lite"/>
    </source>
</evidence>
<feature type="compositionally biased region" description="Low complexity" evidence="1">
    <location>
        <begin position="130"/>
        <end position="145"/>
    </location>
</feature>
<keyword evidence="3" id="KW-1185">Reference proteome</keyword>
<protein>
    <submittedName>
        <fullName evidence="2">Uncharacterized protein</fullName>
    </submittedName>
</protein>
<evidence type="ECO:0000313" key="3">
    <source>
        <dbReference type="Proteomes" id="UP001360953"/>
    </source>
</evidence>
<gene>
    <name evidence="2" type="ORF">J3D65DRAFT_618689</name>
</gene>
<feature type="region of interest" description="Disordered" evidence="1">
    <location>
        <begin position="77"/>
        <end position="205"/>
    </location>
</feature>
<dbReference type="EMBL" id="JBBPEH010000004">
    <property type="protein sequence ID" value="KAK7539455.1"/>
    <property type="molecule type" value="Genomic_DNA"/>
</dbReference>
<dbReference type="RefSeq" id="XP_066656726.1">
    <property type="nucleotide sequence ID" value="XM_066799672.1"/>
</dbReference>
<proteinExistence type="predicted"/>
<reference evidence="2 3" key="1">
    <citation type="submission" date="2024-04" db="EMBL/GenBank/DDBJ databases">
        <title>Phyllosticta paracitricarpa is synonymous to the EU quarantine fungus P. citricarpa based on phylogenomic analyses.</title>
        <authorList>
            <consortium name="Lawrence Berkeley National Laboratory"/>
            <person name="Van ingen-buijs V.A."/>
            <person name="Van westerhoven A.C."/>
            <person name="Haridas S."/>
            <person name="Skiadas P."/>
            <person name="Martin F."/>
            <person name="Groenewald J.Z."/>
            <person name="Crous P.W."/>
            <person name="Seidl M.F."/>
        </authorList>
    </citation>
    <scope>NUCLEOTIDE SEQUENCE [LARGE SCALE GENOMIC DNA]</scope>
    <source>
        <strain evidence="2 3">CPC 17464</strain>
    </source>
</reference>
<evidence type="ECO:0000313" key="2">
    <source>
        <dbReference type="EMBL" id="KAK7539455.1"/>
    </source>
</evidence>
<dbReference type="GeneID" id="92032578"/>